<gene>
    <name evidence="3" type="ORF">FHU40_004798</name>
</gene>
<feature type="region of interest" description="Disordered" evidence="1">
    <location>
        <begin position="408"/>
        <end position="437"/>
    </location>
</feature>
<dbReference type="EMBL" id="JACHWR010000004">
    <property type="protein sequence ID" value="MBB3044945.1"/>
    <property type="molecule type" value="Genomic_DNA"/>
</dbReference>
<proteinExistence type="predicted"/>
<evidence type="ECO:0000313" key="3">
    <source>
        <dbReference type="EMBL" id="MBB3044945.1"/>
    </source>
</evidence>
<feature type="compositionally biased region" description="Pro residues" evidence="1">
    <location>
        <begin position="222"/>
        <end position="232"/>
    </location>
</feature>
<comment type="caution">
    <text evidence="3">The sequence shown here is derived from an EMBL/GenBank/DDBJ whole genome shotgun (WGS) entry which is preliminary data.</text>
</comment>
<reference evidence="3 4" key="1">
    <citation type="submission" date="2020-08" db="EMBL/GenBank/DDBJ databases">
        <title>Sequencing the genomes of 1000 actinobacteria strains.</title>
        <authorList>
            <person name="Klenk H.-P."/>
        </authorList>
    </citation>
    <scope>NUCLEOTIDE SEQUENCE [LARGE SCALE GENOMIC DNA]</scope>
    <source>
        <strain evidence="3 4">DSM 105498</strain>
    </source>
</reference>
<evidence type="ECO:0000256" key="2">
    <source>
        <dbReference type="SAM" id="Phobius"/>
    </source>
</evidence>
<evidence type="ECO:0000313" key="4">
    <source>
        <dbReference type="Proteomes" id="UP000589626"/>
    </source>
</evidence>
<protein>
    <submittedName>
        <fullName evidence="3">Uncharacterized protein</fullName>
    </submittedName>
</protein>
<sequence>MNGDEHDEASLERALRAPGTPSELSEEERYVAMFRAARATDAAPTPAPGGARRAAIRRLGAGSTLAVVFAVASAGVAAAYSSSLPDPVQRAFHSVLAPIGVPPSDSQRQATAQEARTTPEPTPPDASAAPSPASPTTSASADPSTGPSPSSSESASPTTAADSASPSADPSGSATPTDSASPSATDPASPTTDPTDPVPTSPTGAPTTSPSPTTTPTAQPSQPTPTVPPVAPPASVSIVSAGAGQRVAPGGTAVVAGQVRAADGTPVASVSVVLQARGSSGWHRISVARTAADGSVSMATGPLQQSTSVRLRAGGVASPAWRLVLQPTLVASAQTQGAVTSLSVSATGGRAGDSVVLLVRRDGLLVQQARGVLDAAGTARFDVPTPARLTRYVVRLPATPTHAFAQTRLAVTPGTTPSPSPSASPSPSGSASASPSP</sequence>
<feature type="compositionally biased region" description="Low complexity" evidence="1">
    <location>
        <begin position="125"/>
        <end position="195"/>
    </location>
</feature>
<feature type="region of interest" description="Disordered" evidence="1">
    <location>
        <begin position="98"/>
        <end position="233"/>
    </location>
</feature>
<dbReference type="PRINTS" id="PR01217">
    <property type="entry name" value="PRICHEXTENSN"/>
</dbReference>
<feature type="region of interest" description="Disordered" evidence="1">
    <location>
        <begin position="1"/>
        <end position="25"/>
    </location>
</feature>
<keyword evidence="2" id="KW-0472">Membrane</keyword>
<accession>A0A7W4Z4N3</accession>
<evidence type="ECO:0000256" key="1">
    <source>
        <dbReference type="SAM" id="MobiDB-lite"/>
    </source>
</evidence>
<feature type="compositionally biased region" description="Polar residues" evidence="1">
    <location>
        <begin position="104"/>
        <end position="116"/>
    </location>
</feature>
<organism evidence="3 4">
    <name type="scientific">Nocardioides soli</name>
    <dbReference type="NCBI Taxonomy" id="1036020"/>
    <lineage>
        <taxon>Bacteria</taxon>
        <taxon>Bacillati</taxon>
        <taxon>Actinomycetota</taxon>
        <taxon>Actinomycetes</taxon>
        <taxon>Propionibacteriales</taxon>
        <taxon>Nocardioidaceae</taxon>
        <taxon>Nocardioides</taxon>
    </lineage>
</organism>
<dbReference type="AlphaFoldDB" id="A0A7W4Z4N3"/>
<name>A0A7W4Z4N3_9ACTN</name>
<dbReference type="Proteomes" id="UP000589626">
    <property type="component" value="Unassembled WGS sequence"/>
</dbReference>
<feature type="compositionally biased region" description="Low complexity" evidence="1">
    <location>
        <begin position="425"/>
        <end position="437"/>
    </location>
</feature>
<keyword evidence="2" id="KW-1133">Transmembrane helix</keyword>
<keyword evidence="4" id="KW-1185">Reference proteome</keyword>
<feature type="transmembrane region" description="Helical" evidence="2">
    <location>
        <begin position="59"/>
        <end position="80"/>
    </location>
</feature>
<dbReference type="RefSeq" id="WP_183594949.1">
    <property type="nucleotide sequence ID" value="NZ_JACHWR010000004.1"/>
</dbReference>
<feature type="compositionally biased region" description="Low complexity" evidence="1">
    <location>
        <begin position="201"/>
        <end position="221"/>
    </location>
</feature>
<keyword evidence="2" id="KW-0812">Transmembrane</keyword>